<protein>
    <recommendedName>
        <fullName evidence="3">Extracellular repeat protein, HAF family</fullName>
    </recommendedName>
</protein>
<evidence type="ECO:0000313" key="2">
    <source>
        <dbReference type="Proteomes" id="UP000239735"/>
    </source>
</evidence>
<dbReference type="OrthoDB" id="108960at2"/>
<reference evidence="2" key="1">
    <citation type="submission" date="2018-02" db="EMBL/GenBank/DDBJ databases">
        <authorList>
            <person name="Hausmann B."/>
        </authorList>
    </citation>
    <scope>NUCLEOTIDE SEQUENCE [LARGE SCALE GENOMIC DNA]</scope>
    <source>
        <strain evidence="2">Peat soil MAG SbA5</strain>
    </source>
</reference>
<dbReference type="EMBL" id="OKRB01000095">
    <property type="protein sequence ID" value="SPE23278.1"/>
    <property type="molecule type" value="Genomic_DNA"/>
</dbReference>
<gene>
    <name evidence="1" type="ORF">SBA5_380049</name>
</gene>
<dbReference type="AlphaFoldDB" id="A0A2N9LJ31"/>
<organism evidence="1 2">
    <name type="scientific">Candidatus Sulfuritelmatomonas gaucii</name>
    <dbReference type="NCBI Taxonomy" id="2043161"/>
    <lineage>
        <taxon>Bacteria</taxon>
        <taxon>Pseudomonadati</taxon>
        <taxon>Acidobacteriota</taxon>
        <taxon>Terriglobia</taxon>
        <taxon>Terriglobales</taxon>
        <taxon>Acidobacteriaceae</taxon>
        <taxon>Candidatus Sulfuritelmatomonas</taxon>
    </lineage>
</organism>
<accession>A0A2N9LJ31</accession>
<dbReference type="InterPro" id="IPR014262">
    <property type="entry name" value="HAF_rpt"/>
</dbReference>
<evidence type="ECO:0008006" key="3">
    <source>
        <dbReference type="Google" id="ProtNLM"/>
    </source>
</evidence>
<dbReference type="Proteomes" id="UP000239735">
    <property type="component" value="Unassembled WGS sequence"/>
</dbReference>
<name>A0A2N9LJ31_9BACT</name>
<proteinExistence type="predicted"/>
<dbReference type="NCBIfam" id="TIGR02913">
    <property type="entry name" value="HAF_rpt"/>
    <property type="match status" value="1"/>
</dbReference>
<sequence length="395" mass="42065">MKQLTGLIVISLTFLAAATWSQRPSAKNTPYTELGHFKGGHWAEACGINDAGIVVGFGDNSKGYTRPLYVPSIGPNTGKWVDLGTLGGERTDTEVMAMGVSDTGMIVGHTEISDNTTIHAFAWTPDTGMFDIGALGGSNSSSYYSAASNTNHLGSLITGWSGNGFFGHDGVTTTPVVWTASPQWDGRKLVTVWTIQQLDTKEFESEAQWAVEAANDFGQLVGLSVNPNAGPYGLDFPMMWTPLPGGKGWRVSQLPIPAGFDQAGASDINEKGEIAGWVALKDWSNWFPVVWKPTNVLRTAYTYVLLASLTGTVQDENSGGAEAWGINDLGDVVGDSLDANGNDVATVWNLKTPNSVQSLGLPDAWNVVKVNDLRLVVATSALDGTNENVVTVQLH</sequence>
<evidence type="ECO:0000313" key="1">
    <source>
        <dbReference type="EMBL" id="SPE23278.1"/>
    </source>
</evidence>